<dbReference type="Pfam" id="PF00780">
    <property type="entry name" value="CNH"/>
    <property type="match status" value="1"/>
</dbReference>
<dbReference type="InterPro" id="IPR041675">
    <property type="entry name" value="PH_5"/>
</dbReference>
<feature type="domain" description="PH" evidence="4">
    <location>
        <begin position="1139"/>
        <end position="1303"/>
    </location>
</feature>
<feature type="region of interest" description="Disordered" evidence="3">
    <location>
        <begin position="520"/>
        <end position="657"/>
    </location>
</feature>
<dbReference type="PANTHER" id="PTHR46572:SF1">
    <property type="entry name" value="RHO1 GUANINE NUCLEOTIDE EXCHANGE FACTOR TUS1"/>
    <property type="match status" value="1"/>
</dbReference>
<dbReference type="InterPro" id="IPR052233">
    <property type="entry name" value="Rho-type_GEFs"/>
</dbReference>
<evidence type="ECO:0000259" key="6">
    <source>
        <dbReference type="PROSITE" id="PS50219"/>
    </source>
</evidence>
<dbReference type="SMART" id="SM00325">
    <property type="entry name" value="RhoGEF"/>
    <property type="match status" value="1"/>
</dbReference>
<dbReference type="Gene3D" id="2.30.29.30">
    <property type="entry name" value="Pleckstrin-homology domain (PH domain)/Phosphotyrosine-binding domain (PTB)"/>
    <property type="match status" value="1"/>
</dbReference>
<dbReference type="PROSITE" id="PS50003">
    <property type="entry name" value="PH_DOMAIN"/>
    <property type="match status" value="1"/>
</dbReference>
<feature type="region of interest" description="Disordered" evidence="3">
    <location>
        <begin position="414"/>
        <end position="443"/>
    </location>
</feature>
<protein>
    <recommendedName>
        <fullName evidence="9">Rho1 guanine nucleotide exchange factor 3</fullName>
    </recommendedName>
</protein>
<dbReference type="InterPro" id="IPR035899">
    <property type="entry name" value="DBL_dom_sf"/>
</dbReference>
<feature type="compositionally biased region" description="Low complexity" evidence="3">
    <location>
        <begin position="243"/>
        <end position="255"/>
    </location>
</feature>
<feature type="compositionally biased region" description="Low complexity" evidence="3">
    <location>
        <begin position="308"/>
        <end position="335"/>
    </location>
</feature>
<dbReference type="CDD" id="cd00160">
    <property type="entry name" value="RhoGEF"/>
    <property type="match status" value="1"/>
</dbReference>
<accession>A0A8H4UKC2</accession>
<dbReference type="Proteomes" id="UP000635477">
    <property type="component" value="Unassembled WGS sequence"/>
</dbReference>
<sequence>MSFRGDDQRRYGHVPPVQYPVTGRGQQYQQQPQQYQQHQQQQSSYDADLARRPSFNGGDDAAYLERPLDRSHGFIGGNPAASADELFLGGAPAGRSAYGSTSNALSGYQHQYQDNVSPNAYSYNPQSFAQTSGFPRSQSTNTLPYRNQQQQQQQQQQPPSRYPSNASSYAPPQAYDPSAYASTANAPQRQSSYQGFNSYSQGYVPQTSPGYGQSPGSAYAGSYSQASPSPALSSGFEQPLTSPSPNASSAASQASGYDQSYGQYPSHLSNGAGSTPSYSDASQPPYPTTAQMPVGPYYSANEHNSLYNRSSRSNSQASPVGSPSNLPSSSSPGLLRHPTNAPLPSRPADEGQRWSTGHQHAQDDFGDVTDEALMQDIELQLSGHGQGYRELPDPTNGQYHAEDLPDQQLQRFDSGATTIPNNASRSTSTRTGQTACEEEEDEDDDAYATAGLIAMREAELNDQQFGGSFGYADMPVPVLEPISKLLPTHPEEQAQSSDSDFAGVDLGALGGGFDGNLIYGGGVESPPASSGQDGARPLPTPGYFPRGHDNHENAPALKTAEMDYGGTGGLQPPREHRLSFDEDEERVSLRSRQSGTESPTKEDYPEYQDLFYHPGLSSRPLPAIPGSGSDSSSMLSAQNSSRQSYQHSYSRSSDSRFVQAENPEAYYSSAAPYNIQPERSISLAGHSHTPQIQTPARSRTDAAEERRKLARQNQHLPGAVSEYDTPTGSIAAFDGITLPSGRKKKFIPSKLNAADFRRCPEPWSLSGLEAWIREMGEGEPDLKSKTIEEALINLFTGKIPMMNVADAEVLSNHVVSLMLDRAVLVPEEEWVKFGNGHISGVLWQLTGSGCYAPKVHDEEIGGRCYSHHCTRTIKKVDLEELMPQDTKPADDWHVFYGLKKEDWETKPKKEVERQNILHEIVTGEENYIKQLDIFRKYYRDQLRAMQPPILKPEKKSKFLQDVFGKLDTVQSINKDHLLAQLKYRQQEQGPWITGFSGLFREWIRKARSIYVEYASAYPNAVYSVRRESERNILFKRFLDEMQKHKFASKQDWTHYLIAPIQRLQRYILLLESVENKMKTDSEEKTNLIKAIQEIKLVAHECDAKVAGQNKKVEITDLNRMLVLRPGFHSVLNLVHKDRELIFQGELQRMGSKGVRWVDTHALLFDNYLILAKAVIPKDGKGEKKFDVSKEPIPMPLLFIESMNDEPIQKQKGITAPLGRATAASASGTQLNKVNTNTVRPGLDHVATNSSIGSSLTPAGSNDTEGKILYPFKVKHLGHEVYTLFAPSARDRADWCSKLVETKTRHAKALFSQNAEPFRLRVLADAAFHYDVSSMYSKFAGVPVKGTPLDRSIEELESVLGPAQGVAPVCRAQVNCAAGFTAFGKSVIAIGTDYGVYISEPSNPRGWQRTVQATRVTQIAILEEFSVCVLIADKNLISYPLDVIAPVSDFSAPLNDNPRRAPQRLAKDVTYFATAKMKDRMLLFYKRKEGLHTSFKVLEPIFQKSTEKKSRLFGGRKPGGGTTETFRDFDEFFFPTECYSLSLFQTYIAVATAKGVEMLTLDKKQPMSIPDLKTPAIANIASRIREQRPLGMFRLNENEFIVTYEDCAVYVDKHGDISRTLIMEYTGKQKKARGATMYGQYLILWNEDYVEVRNAENGRLRQIVAGRDVRVLDFGVRGPTGRSTLIPQSHTNGYMHSSSGSEGSKGTVKIAMCHPELPGRQIILEMLLNDGHMEK</sequence>
<feature type="region of interest" description="Disordered" evidence="3">
    <location>
        <begin position="1"/>
        <end position="64"/>
    </location>
</feature>
<comment type="caution">
    <text evidence="7">The sequence shown here is derived from an EMBL/GenBank/DDBJ whole genome shotgun (WGS) entry which is preliminary data.</text>
</comment>
<dbReference type="InterPro" id="IPR001849">
    <property type="entry name" value="PH_domain"/>
</dbReference>
<reference evidence="7" key="2">
    <citation type="submission" date="2020-05" db="EMBL/GenBank/DDBJ databases">
        <authorList>
            <person name="Kim H.-S."/>
            <person name="Proctor R.H."/>
            <person name="Brown D.W."/>
        </authorList>
    </citation>
    <scope>NUCLEOTIDE SEQUENCE</scope>
    <source>
        <strain evidence="7">NRRL 22465</strain>
    </source>
</reference>
<feature type="compositionally biased region" description="Low complexity" evidence="3">
    <location>
        <begin position="210"/>
        <end position="231"/>
    </location>
</feature>
<dbReference type="InterPro" id="IPR000219">
    <property type="entry name" value="DH_dom"/>
</dbReference>
<feature type="domain" description="DH" evidence="5">
    <location>
        <begin position="912"/>
        <end position="1104"/>
    </location>
</feature>
<dbReference type="Pfam" id="PF15405">
    <property type="entry name" value="PH_5"/>
    <property type="match status" value="1"/>
</dbReference>
<evidence type="ECO:0000259" key="4">
    <source>
        <dbReference type="PROSITE" id="PS50003"/>
    </source>
</evidence>
<dbReference type="SUPFAM" id="SSF50729">
    <property type="entry name" value="PH domain-like"/>
    <property type="match status" value="1"/>
</dbReference>
<evidence type="ECO:0008006" key="9">
    <source>
        <dbReference type="Google" id="ProtNLM"/>
    </source>
</evidence>
<feature type="compositionally biased region" description="Low complexity" evidence="3">
    <location>
        <begin position="148"/>
        <end position="157"/>
    </location>
</feature>
<evidence type="ECO:0000256" key="3">
    <source>
        <dbReference type="SAM" id="MobiDB-lite"/>
    </source>
</evidence>
<evidence type="ECO:0000313" key="8">
    <source>
        <dbReference type="Proteomes" id="UP000635477"/>
    </source>
</evidence>
<feature type="compositionally biased region" description="Polar residues" evidence="3">
    <location>
        <begin position="688"/>
        <end position="697"/>
    </location>
</feature>
<feature type="compositionally biased region" description="Polar residues" evidence="3">
    <location>
        <begin position="180"/>
        <end position="209"/>
    </location>
</feature>
<dbReference type="SUPFAM" id="SSF48065">
    <property type="entry name" value="DBL homology domain (DH-domain)"/>
    <property type="match status" value="1"/>
</dbReference>
<evidence type="ECO:0000259" key="5">
    <source>
        <dbReference type="PROSITE" id="PS50010"/>
    </source>
</evidence>
<dbReference type="PROSITE" id="PS50219">
    <property type="entry name" value="CNH"/>
    <property type="match status" value="1"/>
</dbReference>
<dbReference type="Pfam" id="PF23582">
    <property type="entry name" value="WHD_RGF3"/>
    <property type="match status" value="1"/>
</dbReference>
<feature type="compositionally biased region" description="Polar residues" evidence="3">
    <location>
        <begin position="414"/>
        <end position="434"/>
    </location>
</feature>
<keyword evidence="1" id="KW-0597">Phosphoprotein</keyword>
<gene>
    <name evidence="7" type="ORF">FZEAL_5144</name>
</gene>
<dbReference type="InterPro" id="IPR011993">
    <property type="entry name" value="PH-like_dom_sf"/>
</dbReference>
<dbReference type="Pfam" id="PF00621">
    <property type="entry name" value="RhoGEF"/>
    <property type="match status" value="1"/>
</dbReference>
<feature type="compositionally biased region" description="Basic and acidic residues" evidence="3">
    <location>
        <begin position="698"/>
        <end position="707"/>
    </location>
</feature>
<dbReference type="EMBL" id="JABEYC010000364">
    <property type="protein sequence ID" value="KAF4978498.1"/>
    <property type="molecule type" value="Genomic_DNA"/>
</dbReference>
<dbReference type="GO" id="GO:0005085">
    <property type="term" value="F:guanyl-nucleotide exchange factor activity"/>
    <property type="evidence" value="ECO:0007669"/>
    <property type="project" value="UniProtKB-KW"/>
</dbReference>
<feature type="compositionally biased region" description="Polar residues" evidence="3">
    <location>
        <begin position="116"/>
        <end position="147"/>
    </location>
</feature>
<feature type="compositionally biased region" description="Low complexity" evidence="3">
    <location>
        <begin position="627"/>
        <end position="656"/>
    </location>
</feature>
<feature type="compositionally biased region" description="Polar residues" evidence="3">
    <location>
        <begin position="1681"/>
        <end position="1703"/>
    </location>
</feature>
<dbReference type="SMART" id="SM00233">
    <property type="entry name" value="PH"/>
    <property type="match status" value="1"/>
</dbReference>
<dbReference type="PANTHER" id="PTHR46572">
    <property type="entry name" value="RHO1 GDP-GTP EXCHANGE PROTEIN 1-RELATED"/>
    <property type="match status" value="1"/>
</dbReference>
<reference evidence="7" key="1">
    <citation type="journal article" date="2020" name="BMC Genomics">
        <title>Correction to: Identification and distribution of gene clusters required for synthesis of sphingolipid metabolism inhibitors in diverse species of the filamentous fungus Fusarium.</title>
        <authorList>
            <person name="Kim H.S."/>
            <person name="Lohmar J.M."/>
            <person name="Busman M."/>
            <person name="Brown D.W."/>
            <person name="Naumann T.A."/>
            <person name="Divon H.H."/>
            <person name="Lysoe E."/>
            <person name="Uhlig S."/>
            <person name="Proctor R.H."/>
        </authorList>
    </citation>
    <scope>NUCLEOTIDE SEQUENCE</scope>
    <source>
        <strain evidence="7">NRRL 22465</strain>
    </source>
</reference>
<keyword evidence="8" id="KW-1185">Reference proteome</keyword>
<dbReference type="Gene3D" id="1.20.900.10">
    <property type="entry name" value="Dbl homology (DH) domain"/>
    <property type="match status" value="1"/>
</dbReference>
<dbReference type="InterPro" id="IPR057283">
    <property type="entry name" value="RGF3_WH"/>
</dbReference>
<feature type="compositionally biased region" description="Basic and acidic residues" evidence="3">
    <location>
        <begin position="1"/>
        <end position="10"/>
    </location>
</feature>
<name>A0A8H4UKC2_9HYPO</name>
<evidence type="ECO:0000256" key="1">
    <source>
        <dbReference type="ARBA" id="ARBA00022553"/>
    </source>
</evidence>
<feature type="region of interest" description="Disordered" evidence="3">
    <location>
        <begin position="116"/>
        <end position="363"/>
    </location>
</feature>
<dbReference type="InterPro" id="IPR001180">
    <property type="entry name" value="CNH_dom"/>
</dbReference>
<feature type="domain" description="CNH" evidence="6">
    <location>
        <begin position="1370"/>
        <end position="1678"/>
    </location>
</feature>
<feature type="region of interest" description="Disordered" evidence="3">
    <location>
        <begin position="1681"/>
        <end position="1705"/>
    </location>
</feature>
<organism evidence="7 8">
    <name type="scientific">Fusarium zealandicum</name>
    <dbReference type="NCBI Taxonomy" id="1053134"/>
    <lineage>
        <taxon>Eukaryota</taxon>
        <taxon>Fungi</taxon>
        <taxon>Dikarya</taxon>
        <taxon>Ascomycota</taxon>
        <taxon>Pezizomycotina</taxon>
        <taxon>Sordariomycetes</taxon>
        <taxon>Hypocreomycetidae</taxon>
        <taxon>Hypocreales</taxon>
        <taxon>Nectriaceae</taxon>
        <taxon>Fusarium</taxon>
        <taxon>Fusarium staphyleae species complex</taxon>
    </lineage>
</organism>
<feature type="compositionally biased region" description="Polar residues" evidence="3">
    <location>
        <begin position="158"/>
        <end position="170"/>
    </location>
</feature>
<feature type="compositionally biased region" description="Low complexity" evidence="3">
    <location>
        <begin position="26"/>
        <end position="42"/>
    </location>
</feature>
<dbReference type="OrthoDB" id="660555at2759"/>
<feature type="region of interest" description="Disordered" evidence="3">
    <location>
        <begin position="685"/>
        <end position="724"/>
    </location>
</feature>
<evidence type="ECO:0000313" key="7">
    <source>
        <dbReference type="EMBL" id="KAF4978498.1"/>
    </source>
</evidence>
<keyword evidence="2" id="KW-0344">Guanine-nucleotide releasing factor</keyword>
<evidence type="ECO:0000256" key="2">
    <source>
        <dbReference type="ARBA" id="ARBA00022658"/>
    </source>
</evidence>
<dbReference type="PROSITE" id="PS50010">
    <property type="entry name" value="DH_2"/>
    <property type="match status" value="1"/>
</dbReference>
<proteinExistence type="predicted"/>
<feature type="compositionally biased region" description="Polar residues" evidence="3">
    <location>
        <begin position="256"/>
        <end position="282"/>
    </location>
</feature>
<dbReference type="SMART" id="SM00036">
    <property type="entry name" value="CNH"/>
    <property type="match status" value="1"/>
</dbReference>